<dbReference type="RefSeq" id="WP_208176886.1">
    <property type="nucleotide sequence ID" value="NZ_JAGETZ010000010.1"/>
</dbReference>
<gene>
    <name evidence="2" type="ORF">J4E00_19160</name>
</gene>
<dbReference type="Gene3D" id="2.60.120.10">
    <property type="entry name" value="Jelly Rolls"/>
    <property type="match status" value="1"/>
</dbReference>
<sequence length="126" mass="13956">MRYFSLPFIQDQDVAWEAVSPGVRRKIMAYDDTLMLVKADFEAGGVGPIHQHFHSQITYIESGEFAVTIGEETQVLRTGDVYYILPNVPHGATAIQAGVLLDIFSPIREDFMTAHPAYAPAEKASV</sequence>
<dbReference type="EMBL" id="JAGETZ010000010">
    <property type="protein sequence ID" value="MBO2011190.1"/>
    <property type="molecule type" value="Genomic_DNA"/>
</dbReference>
<dbReference type="Proteomes" id="UP000664369">
    <property type="component" value="Unassembled WGS sequence"/>
</dbReference>
<dbReference type="InterPro" id="IPR011051">
    <property type="entry name" value="RmlC_Cupin_sf"/>
</dbReference>
<dbReference type="InterPro" id="IPR052535">
    <property type="entry name" value="Bacilysin_H2HPP_isomerase"/>
</dbReference>
<dbReference type="PIRSF" id="PIRSF029883">
    <property type="entry name" value="KdgF"/>
    <property type="match status" value="1"/>
</dbReference>
<evidence type="ECO:0000259" key="1">
    <source>
        <dbReference type="Pfam" id="PF07883"/>
    </source>
</evidence>
<keyword evidence="3" id="KW-1185">Reference proteome</keyword>
<dbReference type="CDD" id="cd02238">
    <property type="entry name" value="cupin_KdgF"/>
    <property type="match status" value="1"/>
</dbReference>
<protein>
    <submittedName>
        <fullName evidence="2">Cupin domain-containing protein</fullName>
    </submittedName>
</protein>
<evidence type="ECO:0000313" key="3">
    <source>
        <dbReference type="Proteomes" id="UP000664369"/>
    </source>
</evidence>
<evidence type="ECO:0000313" key="2">
    <source>
        <dbReference type="EMBL" id="MBO2011190.1"/>
    </source>
</evidence>
<accession>A0ABS3QIW1</accession>
<organism evidence="2 3">
    <name type="scientific">Hymenobacter negativus</name>
    <dbReference type="NCBI Taxonomy" id="2795026"/>
    <lineage>
        <taxon>Bacteria</taxon>
        <taxon>Pseudomonadati</taxon>
        <taxon>Bacteroidota</taxon>
        <taxon>Cytophagia</taxon>
        <taxon>Cytophagales</taxon>
        <taxon>Hymenobacteraceae</taxon>
        <taxon>Hymenobacter</taxon>
    </lineage>
</organism>
<feature type="domain" description="Cupin type-2" evidence="1">
    <location>
        <begin position="40"/>
        <end position="96"/>
    </location>
</feature>
<dbReference type="PANTHER" id="PTHR40112">
    <property type="entry name" value="H2HPP ISOMERASE"/>
    <property type="match status" value="1"/>
</dbReference>
<dbReference type="InterPro" id="IPR014710">
    <property type="entry name" value="RmlC-like_jellyroll"/>
</dbReference>
<proteinExistence type="predicted"/>
<dbReference type="InterPro" id="IPR025499">
    <property type="entry name" value="KdgF"/>
</dbReference>
<dbReference type="PANTHER" id="PTHR40112:SF1">
    <property type="entry name" value="H2HPP ISOMERASE"/>
    <property type="match status" value="1"/>
</dbReference>
<reference evidence="2 3" key="1">
    <citation type="submission" date="2021-03" db="EMBL/GenBank/DDBJ databases">
        <authorList>
            <person name="Kim M.K."/>
        </authorList>
    </citation>
    <scope>NUCLEOTIDE SEQUENCE [LARGE SCALE GENOMIC DNA]</scope>
    <source>
        <strain evidence="2 3">BT442</strain>
    </source>
</reference>
<comment type="caution">
    <text evidence="2">The sequence shown here is derived from an EMBL/GenBank/DDBJ whole genome shotgun (WGS) entry which is preliminary data.</text>
</comment>
<dbReference type="Pfam" id="PF07883">
    <property type="entry name" value="Cupin_2"/>
    <property type="match status" value="1"/>
</dbReference>
<dbReference type="InterPro" id="IPR013096">
    <property type="entry name" value="Cupin_2"/>
</dbReference>
<name>A0ABS3QIW1_9BACT</name>
<dbReference type="SUPFAM" id="SSF51182">
    <property type="entry name" value="RmlC-like cupins"/>
    <property type="match status" value="1"/>
</dbReference>